<evidence type="ECO:0008006" key="3">
    <source>
        <dbReference type="Google" id="ProtNLM"/>
    </source>
</evidence>
<dbReference type="InterPro" id="IPR055091">
    <property type="entry name" value="WelO5-like"/>
</dbReference>
<name>A0A919DPW5_9ACTN</name>
<dbReference type="Proteomes" id="UP000603227">
    <property type="component" value="Unassembled WGS sequence"/>
</dbReference>
<comment type="caution">
    <text evidence="1">The sequence shown here is derived from an EMBL/GenBank/DDBJ whole genome shotgun (WGS) entry which is preliminary data.</text>
</comment>
<gene>
    <name evidence="1" type="ORF">GCM10017771_91440</name>
</gene>
<dbReference type="EMBL" id="BNAT01000068">
    <property type="protein sequence ID" value="GHE67733.1"/>
    <property type="molecule type" value="Genomic_DNA"/>
</dbReference>
<reference evidence="1" key="1">
    <citation type="journal article" date="2014" name="Int. J. Syst. Evol. Microbiol.">
        <title>Complete genome sequence of Corynebacterium casei LMG S-19264T (=DSM 44701T), isolated from a smear-ripened cheese.</title>
        <authorList>
            <consortium name="US DOE Joint Genome Institute (JGI-PGF)"/>
            <person name="Walter F."/>
            <person name="Albersmeier A."/>
            <person name="Kalinowski J."/>
            <person name="Ruckert C."/>
        </authorList>
    </citation>
    <scope>NUCLEOTIDE SEQUENCE</scope>
    <source>
        <strain evidence="1">CGMCC 4.7403</strain>
    </source>
</reference>
<accession>A0A919DPW5</accession>
<proteinExistence type="predicted"/>
<dbReference type="Pfam" id="PF22814">
    <property type="entry name" value="WelO5"/>
    <property type="match status" value="1"/>
</dbReference>
<dbReference type="AlphaFoldDB" id="A0A919DPW5"/>
<evidence type="ECO:0000313" key="2">
    <source>
        <dbReference type="Proteomes" id="UP000603227"/>
    </source>
</evidence>
<reference evidence="1" key="2">
    <citation type="submission" date="2020-09" db="EMBL/GenBank/DDBJ databases">
        <authorList>
            <person name="Sun Q."/>
            <person name="Zhou Y."/>
        </authorList>
    </citation>
    <scope>NUCLEOTIDE SEQUENCE</scope>
    <source>
        <strain evidence="1">CGMCC 4.7403</strain>
    </source>
</reference>
<protein>
    <recommendedName>
        <fullName evidence="3">Prolyl 4-hydroxylase alpha subunit Fe(2+) 2OG dioxygenase domain-containing protein</fullName>
    </recommendedName>
</protein>
<organism evidence="1 2">
    <name type="scientific">Streptomyces capitiformicae</name>
    <dbReference type="NCBI Taxonomy" id="2014920"/>
    <lineage>
        <taxon>Bacteria</taxon>
        <taxon>Bacillati</taxon>
        <taxon>Actinomycetota</taxon>
        <taxon>Actinomycetes</taxon>
        <taxon>Kitasatosporales</taxon>
        <taxon>Streptomycetaceae</taxon>
        <taxon>Streptomyces</taxon>
    </lineage>
</organism>
<dbReference type="RefSeq" id="WP_189788311.1">
    <property type="nucleotide sequence ID" value="NZ_BNAT01000068.1"/>
</dbReference>
<keyword evidence="2" id="KW-1185">Reference proteome</keyword>
<evidence type="ECO:0000313" key="1">
    <source>
        <dbReference type="EMBL" id="GHE67733.1"/>
    </source>
</evidence>
<sequence length="270" mass="29505">MQLETTWNIANYDISDGTVLGLEPLRWLSVGKIAVVSLRGLLGAGELDAARRQAHELLGRTSAVNGTNGSQTTVGPSLTAHLHDPHTYFDIATRANEHMARAGFDLPARVRAALCRTFGLATLEPARGPDGRPYGEAVIRLHADGVRNPLHSDHIARDATGTAWTVADVVGQLSCVVCLQECDWGGELVTYRKPWEPGDEQWKVPGGPGYHSEVVATAPRHVFRPQTQDVYLINPTYYHEIEKPHGATRTTLGFFIGFTDDTLHRAVAWG</sequence>